<dbReference type="EMBL" id="CM046107">
    <property type="protein sequence ID" value="KAI8432414.1"/>
    <property type="molecule type" value="Genomic_DNA"/>
</dbReference>
<sequence length="156" mass="17595">MRVLQQALSRVAPKTKGYGLARKIASGMFAEARVADFPATMRARCAALMRRVRASTNVVLNMMADKVDCPYVRHCCDRHLILQDGTKASSEDEVRAGNSVSVYTDGTILCLRPLQWRQGRQTKRAVLGISLRDQIRNGEIHKRTRVTDIAKRIRKK</sequence>
<keyword evidence="2" id="KW-1185">Reference proteome</keyword>
<reference evidence="1 2" key="1">
    <citation type="journal article" date="2022" name="Genome Biol. Evol.">
        <title>The Spruce Budworm Genome: Reconstructing the Evolutionary History of Antifreeze Proteins.</title>
        <authorList>
            <person name="Beliveau C."/>
            <person name="Gagne P."/>
            <person name="Picq S."/>
            <person name="Vernygora O."/>
            <person name="Keeling C.I."/>
            <person name="Pinkney K."/>
            <person name="Doucet D."/>
            <person name="Wen F."/>
            <person name="Johnston J.S."/>
            <person name="Maaroufi H."/>
            <person name="Boyle B."/>
            <person name="Laroche J."/>
            <person name="Dewar K."/>
            <person name="Juretic N."/>
            <person name="Blackburn G."/>
            <person name="Nisole A."/>
            <person name="Brunet B."/>
            <person name="Brandao M."/>
            <person name="Lumley L."/>
            <person name="Duan J."/>
            <person name="Quan G."/>
            <person name="Lucarotti C.J."/>
            <person name="Roe A.D."/>
            <person name="Sperling F.A.H."/>
            <person name="Levesque R.C."/>
            <person name="Cusson M."/>
        </authorList>
    </citation>
    <scope>NUCLEOTIDE SEQUENCE [LARGE SCALE GENOMIC DNA]</scope>
    <source>
        <strain evidence="1">Glfc:IPQL:Cfum</strain>
    </source>
</reference>
<evidence type="ECO:0000313" key="2">
    <source>
        <dbReference type="Proteomes" id="UP001064048"/>
    </source>
</evidence>
<accession>A0ACC0K7Q7</accession>
<evidence type="ECO:0000313" key="1">
    <source>
        <dbReference type="EMBL" id="KAI8432414.1"/>
    </source>
</evidence>
<comment type="caution">
    <text evidence="1">The sequence shown here is derived from an EMBL/GenBank/DDBJ whole genome shotgun (WGS) entry which is preliminary data.</text>
</comment>
<organism evidence="1 2">
    <name type="scientific">Choristoneura fumiferana</name>
    <name type="common">Spruce budworm moth</name>
    <name type="synonym">Archips fumiferana</name>
    <dbReference type="NCBI Taxonomy" id="7141"/>
    <lineage>
        <taxon>Eukaryota</taxon>
        <taxon>Metazoa</taxon>
        <taxon>Ecdysozoa</taxon>
        <taxon>Arthropoda</taxon>
        <taxon>Hexapoda</taxon>
        <taxon>Insecta</taxon>
        <taxon>Pterygota</taxon>
        <taxon>Neoptera</taxon>
        <taxon>Endopterygota</taxon>
        <taxon>Lepidoptera</taxon>
        <taxon>Glossata</taxon>
        <taxon>Ditrysia</taxon>
        <taxon>Tortricoidea</taxon>
        <taxon>Tortricidae</taxon>
        <taxon>Tortricinae</taxon>
        <taxon>Choristoneura</taxon>
    </lineage>
</organism>
<protein>
    <submittedName>
        <fullName evidence="1">Uncharacterized protein</fullName>
    </submittedName>
</protein>
<gene>
    <name evidence="1" type="ORF">MSG28_004810</name>
</gene>
<dbReference type="Proteomes" id="UP001064048">
    <property type="component" value="Chromosome 7"/>
</dbReference>
<proteinExistence type="predicted"/>
<name>A0ACC0K7Q7_CHOFU</name>